<name>A0A644ZRE4_9ZZZZ</name>
<dbReference type="AlphaFoldDB" id="A0A644ZRE4"/>
<reference evidence="1" key="1">
    <citation type="submission" date="2019-08" db="EMBL/GenBank/DDBJ databases">
        <authorList>
            <person name="Kucharzyk K."/>
            <person name="Murdoch R.W."/>
            <person name="Higgins S."/>
            <person name="Loffler F."/>
        </authorList>
    </citation>
    <scope>NUCLEOTIDE SEQUENCE</scope>
</reference>
<proteinExistence type="predicted"/>
<protein>
    <submittedName>
        <fullName evidence="1">Uncharacterized protein</fullName>
    </submittedName>
</protein>
<organism evidence="1">
    <name type="scientific">bioreactor metagenome</name>
    <dbReference type="NCBI Taxonomy" id="1076179"/>
    <lineage>
        <taxon>unclassified sequences</taxon>
        <taxon>metagenomes</taxon>
        <taxon>ecological metagenomes</taxon>
    </lineage>
</organism>
<gene>
    <name evidence="1" type="ORF">SDC9_90236</name>
</gene>
<accession>A0A644ZRE4</accession>
<dbReference type="EMBL" id="VSSQ01010151">
    <property type="protein sequence ID" value="MPM43559.1"/>
    <property type="molecule type" value="Genomic_DNA"/>
</dbReference>
<comment type="caution">
    <text evidence="1">The sequence shown here is derived from an EMBL/GenBank/DDBJ whole genome shotgun (WGS) entry which is preliminary data.</text>
</comment>
<sequence length="164" mass="18410">MPRNGQKSRLSCDIRFRFSCAEVERVGVFPFERTRQEIAEQLAQFFPAAFGLLHEQDSPGSELSHDFRRRAHAVQRVVQVGHADALCADPRARGSRAVAVDRFVKRPALAHLAPAGSERGDFALVLRHPQVEPARINKILHDRVDQHADIQIFVDIISNLRGAC</sequence>
<evidence type="ECO:0000313" key="1">
    <source>
        <dbReference type="EMBL" id="MPM43559.1"/>
    </source>
</evidence>